<gene>
    <name evidence="1" type="ORF">LCGC14_2522570</name>
</gene>
<dbReference type="AlphaFoldDB" id="A0A0F9D7L6"/>
<protein>
    <submittedName>
        <fullName evidence="1">Uncharacterized protein</fullName>
    </submittedName>
</protein>
<name>A0A0F9D7L6_9ZZZZ</name>
<dbReference type="EMBL" id="LAZR01040733">
    <property type="protein sequence ID" value="KKL13756.1"/>
    <property type="molecule type" value="Genomic_DNA"/>
</dbReference>
<organism evidence="1">
    <name type="scientific">marine sediment metagenome</name>
    <dbReference type="NCBI Taxonomy" id="412755"/>
    <lineage>
        <taxon>unclassified sequences</taxon>
        <taxon>metagenomes</taxon>
        <taxon>ecological metagenomes</taxon>
    </lineage>
</organism>
<sequence length="165" mass="18672">MPVFSRKKRTHGLSRGVFTIRKGIGFLQAGDFDAALREFRKISASRNSGTSRLVKSVANFYAYNTERFRKEAKKARIGNANLLNFESVNSGEAWSDVDIAAILVAPRNRFTTRFLSSFLGRTEEAIRFQRRYAASSPLHSWTGETGKKYTRFTQNQRVARAIGIV</sequence>
<accession>A0A0F9D7L6</accession>
<evidence type="ECO:0000313" key="1">
    <source>
        <dbReference type="EMBL" id="KKL13756.1"/>
    </source>
</evidence>
<reference evidence="1" key="1">
    <citation type="journal article" date="2015" name="Nature">
        <title>Complex archaea that bridge the gap between prokaryotes and eukaryotes.</title>
        <authorList>
            <person name="Spang A."/>
            <person name="Saw J.H."/>
            <person name="Jorgensen S.L."/>
            <person name="Zaremba-Niedzwiedzka K."/>
            <person name="Martijn J."/>
            <person name="Lind A.E."/>
            <person name="van Eijk R."/>
            <person name="Schleper C."/>
            <person name="Guy L."/>
            <person name="Ettema T.J."/>
        </authorList>
    </citation>
    <scope>NUCLEOTIDE SEQUENCE</scope>
</reference>
<comment type="caution">
    <text evidence="1">The sequence shown here is derived from an EMBL/GenBank/DDBJ whole genome shotgun (WGS) entry which is preliminary data.</text>
</comment>
<proteinExistence type="predicted"/>